<comment type="caution">
    <text evidence="3">The sequence shown here is derived from an EMBL/GenBank/DDBJ whole genome shotgun (WGS) entry which is preliminary data.</text>
</comment>
<gene>
    <name evidence="3" type="ORF">PCOR1329_LOCUS48125</name>
</gene>
<evidence type="ECO:0000256" key="2">
    <source>
        <dbReference type="SAM" id="MobiDB-lite"/>
    </source>
</evidence>
<feature type="region of interest" description="Disordered" evidence="2">
    <location>
        <begin position="1"/>
        <end position="24"/>
    </location>
</feature>
<name>A0ABN9UHM1_9DINO</name>
<feature type="coiled-coil region" evidence="1">
    <location>
        <begin position="107"/>
        <end position="159"/>
    </location>
</feature>
<sequence>MAPPAAGGAVRLPTGSSPPQQPHVDSFDEAVTTILDVLGSSAAEAPCVEKAGVAAELRVRRCLERLIRSSEKELQDRQARELCQLQGRLDRAASSWRLRSAMARRALAEEVRQREGAQQALAEALAEARAQRAAAEEQLAACQARAERLEGELRCRQRRPAPDGSEEREQWLASWEADLCAREAVLLLRPAV</sequence>
<keyword evidence="4" id="KW-1185">Reference proteome</keyword>
<evidence type="ECO:0000256" key="1">
    <source>
        <dbReference type="SAM" id="Coils"/>
    </source>
</evidence>
<evidence type="ECO:0000313" key="3">
    <source>
        <dbReference type="EMBL" id="CAK0858289.1"/>
    </source>
</evidence>
<dbReference type="Proteomes" id="UP001189429">
    <property type="component" value="Unassembled WGS sequence"/>
</dbReference>
<keyword evidence="1" id="KW-0175">Coiled coil</keyword>
<organism evidence="3 4">
    <name type="scientific">Prorocentrum cordatum</name>
    <dbReference type="NCBI Taxonomy" id="2364126"/>
    <lineage>
        <taxon>Eukaryota</taxon>
        <taxon>Sar</taxon>
        <taxon>Alveolata</taxon>
        <taxon>Dinophyceae</taxon>
        <taxon>Prorocentrales</taxon>
        <taxon>Prorocentraceae</taxon>
        <taxon>Prorocentrum</taxon>
    </lineage>
</organism>
<feature type="non-terminal residue" evidence="3">
    <location>
        <position position="192"/>
    </location>
</feature>
<proteinExistence type="predicted"/>
<evidence type="ECO:0000313" key="4">
    <source>
        <dbReference type="Proteomes" id="UP001189429"/>
    </source>
</evidence>
<reference evidence="3" key="1">
    <citation type="submission" date="2023-10" db="EMBL/GenBank/DDBJ databases">
        <authorList>
            <person name="Chen Y."/>
            <person name="Shah S."/>
            <person name="Dougan E. K."/>
            <person name="Thang M."/>
            <person name="Chan C."/>
        </authorList>
    </citation>
    <scope>NUCLEOTIDE SEQUENCE [LARGE SCALE GENOMIC DNA]</scope>
</reference>
<protein>
    <submittedName>
        <fullName evidence="3">Uncharacterized protein</fullName>
    </submittedName>
</protein>
<dbReference type="EMBL" id="CAUYUJ010015806">
    <property type="protein sequence ID" value="CAK0858289.1"/>
    <property type="molecule type" value="Genomic_DNA"/>
</dbReference>
<accession>A0ABN9UHM1</accession>